<dbReference type="AlphaFoldDB" id="A0A5B8IK65"/>
<protein>
    <recommendedName>
        <fullName evidence="4">Integral membrane protein</fullName>
    </recommendedName>
</protein>
<keyword evidence="3" id="KW-1185">Reference proteome</keyword>
<dbReference type="KEGG" id="sqz:FQU76_22935"/>
<feature type="transmembrane region" description="Helical" evidence="1">
    <location>
        <begin position="6"/>
        <end position="24"/>
    </location>
</feature>
<accession>A0A5B8IK65</accession>
<proteinExistence type="predicted"/>
<keyword evidence="1" id="KW-0812">Transmembrane</keyword>
<feature type="transmembrane region" description="Helical" evidence="1">
    <location>
        <begin position="58"/>
        <end position="76"/>
    </location>
</feature>
<dbReference type="RefSeq" id="WP_146482211.1">
    <property type="nucleotide sequence ID" value="NZ_CP042266.1"/>
</dbReference>
<evidence type="ECO:0000256" key="1">
    <source>
        <dbReference type="SAM" id="Phobius"/>
    </source>
</evidence>
<name>A0A5B8IK65_9ACTN</name>
<evidence type="ECO:0000313" key="3">
    <source>
        <dbReference type="Proteomes" id="UP000320580"/>
    </source>
</evidence>
<reference evidence="2 3" key="1">
    <citation type="submission" date="2019-07" db="EMBL/GenBank/DDBJ databases">
        <authorList>
            <person name="Zhu P."/>
        </authorList>
    </citation>
    <scope>NUCLEOTIDE SEQUENCE [LARGE SCALE GENOMIC DNA]</scope>
    <source>
        <strain evidence="2 3">SSL-25</strain>
    </source>
</reference>
<sequence length="90" mass="9305">MLLEAIGSVLLGLALSWAAVRLLADRLPERRAVFLTGPPAALFGAHVTHVALGPGHSLGTLVGALLIGAVTLSLLLRPTGRRLRGRAIPS</sequence>
<organism evidence="2 3">
    <name type="scientific">Streptomyces qinzhouensis</name>
    <dbReference type="NCBI Taxonomy" id="2599401"/>
    <lineage>
        <taxon>Bacteria</taxon>
        <taxon>Bacillati</taxon>
        <taxon>Actinomycetota</taxon>
        <taxon>Actinomycetes</taxon>
        <taxon>Kitasatosporales</taxon>
        <taxon>Streptomycetaceae</taxon>
        <taxon>Streptomyces</taxon>
    </lineage>
</organism>
<gene>
    <name evidence="2" type="ORF">FQU76_22935</name>
</gene>
<dbReference type="Proteomes" id="UP000320580">
    <property type="component" value="Chromosome"/>
</dbReference>
<dbReference type="EMBL" id="CP042266">
    <property type="protein sequence ID" value="QDY78898.1"/>
    <property type="molecule type" value="Genomic_DNA"/>
</dbReference>
<keyword evidence="1" id="KW-1133">Transmembrane helix</keyword>
<evidence type="ECO:0008006" key="4">
    <source>
        <dbReference type="Google" id="ProtNLM"/>
    </source>
</evidence>
<dbReference type="OrthoDB" id="4334528at2"/>
<keyword evidence="1" id="KW-0472">Membrane</keyword>
<feature type="transmembrane region" description="Helical" evidence="1">
    <location>
        <begin position="31"/>
        <end position="52"/>
    </location>
</feature>
<evidence type="ECO:0000313" key="2">
    <source>
        <dbReference type="EMBL" id="QDY78898.1"/>
    </source>
</evidence>